<name>A0A3S3QM28_9BACT</name>
<dbReference type="Proteomes" id="UP000287853">
    <property type="component" value="Unassembled WGS sequence"/>
</dbReference>
<feature type="chain" id="PRO_5018550503" evidence="5">
    <location>
        <begin position="22"/>
        <end position="316"/>
    </location>
</feature>
<gene>
    <name evidence="7" type="primary">oprF</name>
    <name evidence="7" type="ORF">H206_05160</name>
</gene>
<evidence type="ECO:0000259" key="6">
    <source>
        <dbReference type="PROSITE" id="PS51123"/>
    </source>
</evidence>
<protein>
    <submittedName>
        <fullName evidence="7">Outer membrane protein OmpA</fullName>
    </submittedName>
</protein>
<evidence type="ECO:0000256" key="2">
    <source>
        <dbReference type="ARBA" id="ARBA00023136"/>
    </source>
</evidence>
<sequence length="316" mass="35422">MNKKICLTIILYCFFCISVYADESLEHLWQQETASCLVDENCIISDNENRNKRKKCLQPSGNEELKNDILVVGDSCSAGKETAEEIVKILSTLSTSVKRTFSEIDVDFDPTEAIAAAVLYVPVTKSIVIKDKKSSDEKSSENSTEQLKVDIVPVVLVRFKKDLYFDFNSSELKDSGSAITQHFVQDVLEASPGYKNITVVGHADSVGTEKENFILSKQRADVTVSEIQKYSKKIGLIGTSLLIESIGAGEEEPIEHVDREKKSQANRRVEIFLSTSSIALHRAEKYIRCLHKSRNKRTSASEQADCFTRYMMVQAK</sequence>
<dbReference type="AlphaFoldDB" id="A0A3S3QM28"/>
<keyword evidence="2 4" id="KW-0472">Membrane</keyword>
<dbReference type="InterPro" id="IPR036737">
    <property type="entry name" value="OmpA-like_sf"/>
</dbReference>
<feature type="domain" description="OmpA-like" evidence="6">
    <location>
        <begin position="152"/>
        <end position="277"/>
    </location>
</feature>
<dbReference type="PROSITE" id="PS51123">
    <property type="entry name" value="OMPA_2"/>
    <property type="match status" value="1"/>
</dbReference>
<dbReference type="EMBL" id="MTKO01000002">
    <property type="protein sequence ID" value="RWX48258.1"/>
    <property type="molecule type" value="Genomic_DNA"/>
</dbReference>
<dbReference type="PRINTS" id="PR01021">
    <property type="entry name" value="OMPADOMAIN"/>
</dbReference>
<accession>A0A3S3QM28</accession>
<evidence type="ECO:0000256" key="5">
    <source>
        <dbReference type="SAM" id="SignalP"/>
    </source>
</evidence>
<keyword evidence="8" id="KW-1185">Reference proteome</keyword>
<evidence type="ECO:0000256" key="3">
    <source>
        <dbReference type="ARBA" id="ARBA00023237"/>
    </source>
</evidence>
<evidence type="ECO:0000256" key="4">
    <source>
        <dbReference type="PROSITE-ProRule" id="PRU00473"/>
    </source>
</evidence>
<keyword evidence="5" id="KW-0732">Signal</keyword>
<reference evidence="7 8" key="1">
    <citation type="submission" date="2017-01" db="EMBL/GenBank/DDBJ databases">
        <title>The cable genome- insights into the physiology and evolution of filamentous bacteria capable of sulfide oxidation via long distance electron transfer.</title>
        <authorList>
            <person name="Schreiber L."/>
            <person name="Bjerg J.T."/>
            <person name="Boggild A."/>
            <person name="Van De Vossenberg J."/>
            <person name="Meysman F."/>
            <person name="Nielsen L.P."/>
            <person name="Schramm A."/>
            <person name="Kjeldsen K.U."/>
        </authorList>
    </citation>
    <scope>NUCLEOTIDE SEQUENCE [LARGE SCALE GENOMIC DNA]</scope>
    <source>
        <strain evidence="7">MCF</strain>
    </source>
</reference>
<dbReference type="InterPro" id="IPR006664">
    <property type="entry name" value="OMP_bac"/>
</dbReference>
<evidence type="ECO:0000313" key="8">
    <source>
        <dbReference type="Proteomes" id="UP000287853"/>
    </source>
</evidence>
<dbReference type="SUPFAM" id="SSF103088">
    <property type="entry name" value="OmpA-like"/>
    <property type="match status" value="1"/>
</dbReference>
<dbReference type="PANTHER" id="PTHR30329:SF21">
    <property type="entry name" value="LIPOPROTEIN YIAD-RELATED"/>
    <property type="match status" value="1"/>
</dbReference>
<dbReference type="Gene3D" id="3.30.1330.60">
    <property type="entry name" value="OmpA-like domain"/>
    <property type="match status" value="1"/>
</dbReference>
<organism evidence="7 8">
    <name type="scientific">Candidatus Electrothrix aarhusensis</name>
    <dbReference type="NCBI Taxonomy" id="1859131"/>
    <lineage>
        <taxon>Bacteria</taxon>
        <taxon>Pseudomonadati</taxon>
        <taxon>Thermodesulfobacteriota</taxon>
        <taxon>Desulfobulbia</taxon>
        <taxon>Desulfobulbales</taxon>
        <taxon>Desulfobulbaceae</taxon>
        <taxon>Candidatus Electrothrix</taxon>
    </lineage>
</organism>
<comment type="subcellular location">
    <subcellularLocation>
        <location evidence="1">Cell outer membrane</location>
    </subcellularLocation>
</comment>
<dbReference type="Pfam" id="PF00691">
    <property type="entry name" value="OmpA"/>
    <property type="match status" value="1"/>
</dbReference>
<comment type="caution">
    <text evidence="7">The sequence shown here is derived from an EMBL/GenBank/DDBJ whole genome shotgun (WGS) entry which is preliminary data.</text>
</comment>
<keyword evidence="3" id="KW-0998">Cell outer membrane</keyword>
<evidence type="ECO:0000256" key="1">
    <source>
        <dbReference type="ARBA" id="ARBA00004442"/>
    </source>
</evidence>
<dbReference type="InterPro" id="IPR006665">
    <property type="entry name" value="OmpA-like"/>
</dbReference>
<feature type="signal peptide" evidence="5">
    <location>
        <begin position="1"/>
        <end position="21"/>
    </location>
</feature>
<proteinExistence type="predicted"/>
<evidence type="ECO:0000313" key="7">
    <source>
        <dbReference type="EMBL" id="RWX48258.1"/>
    </source>
</evidence>
<dbReference type="GO" id="GO:0009279">
    <property type="term" value="C:cell outer membrane"/>
    <property type="evidence" value="ECO:0007669"/>
    <property type="project" value="UniProtKB-SubCell"/>
</dbReference>
<dbReference type="CDD" id="cd07185">
    <property type="entry name" value="OmpA_C-like"/>
    <property type="match status" value="1"/>
</dbReference>
<dbReference type="InterPro" id="IPR050330">
    <property type="entry name" value="Bact_OuterMem_StrucFunc"/>
</dbReference>
<dbReference type="PANTHER" id="PTHR30329">
    <property type="entry name" value="STATOR ELEMENT OF FLAGELLAR MOTOR COMPLEX"/>
    <property type="match status" value="1"/>
</dbReference>